<dbReference type="Proteomes" id="UP000236291">
    <property type="component" value="Unassembled WGS sequence"/>
</dbReference>
<evidence type="ECO:0000313" key="2">
    <source>
        <dbReference type="Proteomes" id="UP000236291"/>
    </source>
</evidence>
<dbReference type="PANTHER" id="PTHR11439:SF524">
    <property type="entry name" value="RNA-DIRECTED DNA POLYMERASE, PROTEIN KINASE RLK-PELLE-DLSV FAMILY"/>
    <property type="match status" value="1"/>
</dbReference>
<dbReference type="PANTHER" id="PTHR11439">
    <property type="entry name" value="GAG-POL-RELATED RETROTRANSPOSON"/>
    <property type="match status" value="1"/>
</dbReference>
<organism evidence="1 2">
    <name type="scientific">Trifolium pratense</name>
    <name type="common">Red clover</name>
    <dbReference type="NCBI Taxonomy" id="57577"/>
    <lineage>
        <taxon>Eukaryota</taxon>
        <taxon>Viridiplantae</taxon>
        <taxon>Streptophyta</taxon>
        <taxon>Embryophyta</taxon>
        <taxon>Tracheophyta</taxon>
        <taxon>Spermatophyta</taxon>
        <taxon>Magnoliopsida</taxon>
        <taxon>eudicotyledons</taxon>
        <taxon>Gunneridae</taxon>
        <taxon>Pentapetalae</taxon>
        <taxon>rosids</taxon>
        <taxon>fabids</taxon>
        <taxon>Fabales</taxon>
        <taxon>Fabaceae</taxon>
        <taxon>Papilionoideae</taxon>
        <taxon>50 kb inversion clade</taxon>
        <taxon>NPAAA clade</taxon>
        <taxon>Hologalegina</taxon>
        <taxon>IRL clade</taxon>
        <taxon>Trifolieae</taxon>
        <taxon>Trifolium</taxon>
    </lineage>
</organism>
<accession>A0A2K3L8D8</accession>
<evidence type="ECO:0000313" key="1">
    <source>
        <dbReference type="EMBL" id="PNX74799.1"/>
    </source>
</evidence>
<protein>
    <submittedName>
        <fullName evidence="1">Putative copia-type protein</fullName>
    </submittedName>
</protein>
<name>A0A2K3L8D8_TRIPR</name>
<gene>
    <name evidence="1" type="ORF">L195_g030726</name>
</gene>
<reference evidence="1 2" key="1">
    <citation type="journal article" date="2014" name="Am. J. Bot.">
        <title>Genome assembly and annotation for red clover (Trifolium pratense; Fabaceae).</title>
        <authorList>
            <person name="Istvanek J."/>
            <person name="Jaros M."/>
            <person name="Krenek A."/>
            <person name="Repkova J."/>
        </authorList>
    </citation>
    <scope>NUCLEOTIDE SEQUENCE [LARGE SCALE GENOMIC DNA]</scope>
    <source>
        <strain evidence="2">cv. Tatra</strain>
        <tissue evidence="1">Young leaves</tissue>
    </source>
</reference>
<feature type="non-terminal residue" evidence="1">
    <location>
        <position position="57"/>
    </location>
</feature>
<dbReference type="STRING" id="57577.A0A2K3L8D8"/>
<comment type="caution">
    <text evidence="1">The sequence shown here is derived from an EMBL/GenBank/DDBJ whole genome shotgun (WGS) entry which is preliminary data.</text>
</comment>
<proteinExistence type="predicted"/>
<dbReference type="EMBL" id="ASHM01028096">
    <property type="protein sequence ID" value="PNX74799.1"/>
    <property type="molecule type" value="Genomic_DNA"/>
</dbReference>
<sequence length="57" mass="6379">MHDPKDEHMNALKRIIRYVKGTLHLGLHLYPSSVADPVSYIDADWGGCPDTRRSTSG</sequence>
<reference evidence="1 2" key="2">
    <citation type="journal article" date="2017" name="Front. Plant Sci.">
        <title>Gene Classification and Mining of Molecular Markers Useful in Red Clover (Trifolium pratense) Breeding.</title>
        <authorList>
            <person name="Istvanek J."/>
            <person name="Dluhosova J."/>
            <person name="Dluhos P."/>
            <person name="Patkova L."/>
            <person name="Nedelnik J."/>
            <person name="Repkova J."/>
        </authorList>
    </citation>
    <scope>NUCLEOTIDE SEQUENCE [LARGE SCALE GENOMIC DNA]</scope>
    <source>
        <strain evidence="2">cv. Tatra</strain>
        <tissue evidence="1">Young leaves</tissue>
    </source>
</reference>
<dbReference type="AlphaFoldDB" id="A0A2K3L8D8"/>